<dbReference type="Proteomes" id="UP000473325">
    <property type="component" value="Unassembled WGS sequence"/>
</dbReference>
<organism evidence="2 3">
    <name type="scientific">Nocardioides flavescens</name>
    <dbReference type="NCBI Taxonomy" id="2691959"/>
    <lineage>
        <taxon>Bacteria</taxon>
        <taxon>Bacillati</taxon>
        <taxon>Actinomycetota</taxon>
        <taxon>Actinomycetes</taxon>
        <taxon>Propionibacteriales</taxon>
        <taxon>Nocardioidaceae</taxon>
        <taxon>Nocardioides</taxon>
    </lineage>
</organism>
<name>A0A6L7F415_9ACTN</name>
<gene>
    <name evidence="2" type="ORF">GRQ65_20835</name>
</gene>
<dbReference type="EMBL" id="WUEK01000016">
    <property type="protein sequence ID" value="MXG91993.1"/>
    <property type="molecule type" value="Genomic_DNA"/>
</dbReference>
<dbReference type="RefSeq" id="WP_160879923.1">
    <property type="nucleotide sequence ID" value="NZ_WUEK01000016.1"/>
</dbReference>
<sequence length="47" mass="5063">MAEVFGFVFIALVLMAVVVYVVGRIHGPEPVEIAVEQPARTDQPPLG</sequence>
<protein>
    <submittedName>
        <fullName evidence="2">Uncharacterized protein</fullName>
    </submittedName>
</protein>
<evidence type="ECO:0000313" key="2">
    <source>
        <dbReference type="EMBL" id="MXG91993.1"/>
    </source>
</evidence>
<evidence type="ECO:0000313" key="3">
    <source>
        <dbReference type="Proteomes" id="UP000473325"/>
    </source>
</evidence>
<accession>A0A6L7F415</accession>
<comment type="caution">
    <text evidence="2">The sequence shown here is derived from an EMBL/GenBank/DDBJ whole genome shotgun (WGS) entry which is preliminary data.</text>
</comment>
<keyword evidence="1" id="KW-1133">Transmembrane helix</keyword>
<keyword evidence="1" id="KW-0812">Transmembrane</keyword>
<evidence type="ECO:0000256" key="1">
    <source>
        <dbReference type="SAM" id="Phobius"/>
    </source>
</evidence>
<keyword evidence="3" id="KW-1185">Reference proteome</keyword>
<feature type="transmembrane region" description="Helical" evidence="1">
    <location>
        <begin position="6"/>
        <end position="23"/>
    </location>
</feature>
<reference evidence="2 3" key="1">
    <citation type="submission" date="2019-12" db="EMBL/GenBank/DDBJ databases">
        <authorList>
            <person name="Kun Z."/>
        </authorList>
    </citation>
    <scope>NUCLEOTIDE SEQUENCE [LARGE SCALE GENOMIC DNA]</scope>
    <source>
        <strain evidence="2 3">YIM 123512</strain>
    </source>
</reference>
<keyword evidence="1" id="KW-0472">Membrane</keyword>
<proteinExistence type="predicted"/>
<dbReference type="AlphaFoldDB" id="A0A6L7F415"/>